<dbReference type="PANTHER" id="PTHR24242">
    <property type="entry name" value="G-PROTEIN COUPLED RECEPTOR"/>
    <property type="match status" value="1"/>
</dbReference>
<feature type="transmembrane region" description="Helical" evidence="14">
    <location>
        <begin position="192"/>
        <end position="211"/>
    </location>
</feature>
<evidence type="ECO:0000256" key="1">
    <source>
        <dbReference type="ARBA" id="ARBA00004651"/>
    </source>
</evidence>
<keyword evidence="6 14" id="KW-1133">Transmembrane helix</keyword>
<keyword evidence="4 13" id="KW-0812">Transmembrane</keyword>
<reference evidence="16" key="1">
    <citation type="submission" date="2023-07" db="EMBL/GenBank/DDBJ databases">
        <authorList>
            <person name="Stuckert A."/>
        </authorList>
    </citation>
    <scope>NUCLEOTIDE SEQUENCE</scope>
</reference>
<evidence type="ECO:0000256" key="13">
    <source>
        <dbReference type="RuleBase" id="RU000688"/>
    </source>
</evidence>
<keyword evidence="12 13" id="KW-0807">Transducer</keyword>
<evidence type="ECO:0000256" key="4">
    <source>
        <dbReference type="ARBA" id="ARBA00022692"/>
    </source>
</evidence>
<keyword evidence="5 14" id="KW-0552">Olfaction</keyword>
<evidence type="ECO:0000256" key="11">
    <source>
        <dbReference type="ARBA" id="ARBA00023180"/>
    </source>
</evidence>
<dbReference type="InterPro" id="IPR000276">
    <property type="entry name" value="GPCR_Rhodpsn"/>
</dbReference>
<keyword evidence="9" id="KW-1015">Disulfide bond</keyword>
<comment type="subcellular location">
    <subcellularLocation>
        <location evidence="1 14">Cell membrane</location>
        <topology evidence="1 14">Multi-pass membrane protein</topology>
    </subcellularLocation>
</comment>
<dbReference type="InterPro" id="IPR017452">
    <property type="entry name" value="GPCR_Rhodpsn_7TM"/>
</dbReference>
<dbReference type="SUPFAM" id="SSF81321">
    <property type="entry name" value="Family A G protein-coupled receptor-like"/>
    <property type="match status" value="1"/>
</dbReference>
<evidence type="ECO:0000256" key="3">
    <source>
        <dbReference type="ARBA" id="ARBA00022606"/>
    </source>
</evidence>
<keyword evidence="2 14" id="KW-1003">Cell membrane</keyword>
<feature type="transmembrane region" description="Helical" evidence="14">
    <location>
        <begin position="258"/>
        <end position="277"/>
    </location>
</feature>
<keyword evidence="3 14" id="KW-0716">Sensory transduction</keyword>
<protein>
    <recommendedName>
        <fullName evidence="14">Olfactory receptor</fullName>
    </recommendedName>
</protein>
<evidence type="ECO:0000256" key="9">
    <source>
        <dbReference type="ARBA" id="ARBA00023157"/>
    </source>
</evidence>
<dbReference type="InterPro" id="IPR000725">
    <property type="entry name" value="Olfact_rcpt"/>
</dbReference>
<evidence type="ECO:0000256" key="5">
    <source>
        <dbReference type="ARBA" id="ARBA00022725"/>
    </source>
</evidence>
<dbReference type="PRINTS" id="PR00237">
    <property type="entry name" value="GPCRRHODOPSN"/>
</dbReference>
<feature type="transmembrane region" description="Helical" evidence="14">
    <location>
        <begin position="223"/>
        <end position="246"/>
    </location>
</feature>
<comment type="similarity">
    <text evidence="13">Belongs to the G-protein coupled receptor 1 family.</text>
</comment>
<feature type="transmembrane region" description="Helical" evidence="14">
    <location>
        <begin position="124"/>
        <end position="146"/>
    </location>
</feature>
<dbReference type="Proteomes" id="UP001176940">
    <property type="component" value="Unassembled WGS sequence"/>
</dbReference>
<evidence type="ECO:0000256" key="7">
    <source>
        <dbReference type="ARBA" id="ARBA00023040"/>
    </source>
</evidence>
<gene>
    <name evidence="16" type="ORF">RIMI_LOCUS11188868</name>
</gene>
<dbReference type="PANTHER" id="PTHR24242:SF253">
    <property type="entry name" value="OLFACTORY RECEPTOR-RELATED"/>
    <property type="match status" value="1"/>
</dbReference>
<feature type="domain" description="G-protein coupled receptors family 1 profile" evidence="15">
    <location>
        <begin position="26"/>
        <end position="275"/>
    </location>
</feature>
<evidence type="ECO:0000256" key="8">
    <source>
        <dbReference type="ARBA" id="ARBA00023136"/>
    </source>
</evidence>
<keyword evidence="7 13" id="KW-0297">G-protein coupled receptor</keyword>
<dbReference type="SMART" id="SM01381">
    <property type="entry name" value="7TM_GPCR_Srsx"/>
    <property type="match status" value="1"/>
</dbReference>
<evidence type="ECO:0000256" key="2">
    <source>
        <dbReference type="ARBA" id="ARBA00022475"/>
    </source>
</evidence>
<organism evidence="16 17">
    <name type="scientific">Ranitomeya imitator</name>
    <name type="common">mimic poison frog</name>
    <dbReference type="NCBI Taxonomy" id="111125"/>
    <lineage>
        <taxon>Eukaryota</taxon>
        <taxon>Metazoa</taxon>
        <taxon>Chordata</taxon>
        <taxon>Craniata</taxon>
        <taxon>Vertebrata</taxon>
        <taxon>Euteleostomi</taxon>
        <taxon>Amphibia</taxon>
        <taxon>Batrachia</taxon>
        <taxon>Anura</taxon>
        <taxon>Neobatrachia</taxon>
        <taxon>Hyloidea</taxon>
        <taxon>Dendrobatidae</taxon>
        <taxon>Dendrobatinae</taxon>
        <taxon>Ranitomeya</taxon>
    </lineage>
</organism>
<keyword evidence="10 13" id="KW-0675">Receptor</keyword>
<dbReference type="PROSITE" id="PS50262">
    <property type="entry name" value="G_PROTEIN_RECEP_F1_2"/>
    <property type="match status" value="1"/>
</dbReference>
<dbReference type="Gene3D" id="1.20.1070.10">
    <property type="entry name" value="Rhodopsin 7-helix transmembrane proteins"/>
    <property type="match status" value="1"/>
</dbReference>
<dbReference type="InterPro" id="IPR050939">
    <property type="entry name" value="Olfactory_GPCR1"/>
</dbReference>
<evidence type="ECO:0000256" key="12">
    <source>
        <dbReference type="ARBA" id="ARBA00023224"/>
    </source>
</evidence>
<dbReference type="Pfam" id="PF13853">
    <property type="entry name" value="7tm_4"/>
    <property type="match status" value="1"/>
</dbReference>
<keyword evidence="17" id="KW-1185">Reference proteome</keyword>
<evidence type="ECO:0000256" key="14">
    <source>
        <dbReference type="RuleBase" id="RU363047"/>
    </source>
</evidence>
<name>A0ABN9LN74_9NEOB</name>
<feature type="transmembrane region" description="Helical" evidence="14">
    <location>
        <begin position="18"/>
        <end position="37"/>
    </location>
</feature>
<dbReference type="PRINTS" id="PR00245">
    <property type="entry name" value="OLFACTORYR"/>
</dbReference>
<evidence type="ECO:0000313" key="17">
    <source>
        <dbReference type="Proteomes" id="UP001176940"/>
    </source>
</evidence>
<evidence type="ECO:0000313" key="16">
    <source>
        <dbReference type="EMBL" id="CAJ0946132.1"/>
    </source>
</evidence>
<sequence>MRNDCKQVDMVPGCYPEDILNCVRLWNLLIIVLFLLSKTLQSPMYFFIAQLSLCDLLLTTDIVPTLLLTVLYGGSSVTLIGCILQFSFFVMSESSECLLLAVMSYDRYLAICNPLRYTSIINHMFCVVCVAIVWLIGFTVMFMYMISMYHLHYCGPHVIDHFYCDLEPILQLSCSDTSTIHKEILLVGVLNGFSPFVIIVMSYVYIAITILKIPSNTGRHKAFSTCSSHLTVVSMLYGTLIIVYLFPSKGQAITMSKALSLIYTVLTPLLNPIIYTLRNKDFKKAFHKLKLPALTVSAPAVKQSTAVTSPLCSALRPALTVSAGKLTAGDVIDIR</sequence>
<evidence type="ECO:0000256" key="6">
    <source>
        <dbReference type="ARBA" id="ARBA00022989"/>
    </source>
</evidence>
<accession>A0ABN9LN74</accession>
<evidence type="ECO:0000256" key="10">
    <source>
        <dbReference type="ARBA" id="ARBA00023170"/>
    </source>
</evidence>
<feature type="non-terminal residue" evidence="16">
    <location>
        <position position="335"/>
    </location>
</feature>
<evidence type="ECO:0000259" key="15">
    <source>
        <dbReference type="PROSITE" id="PS50262"/>
    </source>
</evidence>
<proteinExistence type="inferred from homology"/>
<comment type="caution">
    <text evidence="16">The sequence shown here is derived from an EMBL/GenBank/DDBJ whole genome shotgun (WGS) entry which is preliminary data.</text>
</comment>
<keyword evidence="11" id="KW-0325">Glycoprotein</keyword>
<dbReference type="EMBL" id="CAUEEQ010025026">
    <property type="protein sequence ID" value="CAJ0946132.1"/>
    <property type="molecule type" value="Genomic_DNA"/>
</dbReference>
<keyword evidence="8 14" id="KW-0472">Membrane</keyword>
<dbReference type="PROSITE" id="PS00237">
    <property type="entry name" value="G_PROTEIN_RECEP_F1_1"/>
    <property type="match status" value="1"/>
</dbReference>